<accession>A0A7S3N1L1</accession>
<keyword evidence="1" id="KW-0812">Transmembrane</keyword>
<organism evidence="2">
    <name type="scientific">Strombidium inclinatum</name>
    <dbReference type="NCBI Taxonomy" id="197538"/>
    <lineage>
        <taxon>Eukaryota</taxon>
        <taxon>Sar</taxon>
        <taxon>Alveolata</taxon>
        <taxon>Ciliophora</taxon>
        <taxon>Intramacronucleata</taxon>
        <taxon>Spirotrichea</taxon>
        <taxon>Oligotrichia</taxon>
        <taxon>Strombidiidae</taxon>
        <taxon>Strombidium</taxon>
    </lineage>
</organism>
<protein>
    <submittedName>
        <fullName evidence="2">Uncharacterized protein</fullName>
    </submittedName>
</protein>
<dbReference type="EMBL" id="HBIH01032950">
    <property type="protein sequence ID" value="CAE0332551.1"/>
    <property type="molecule type" value="Transcribed_RNA"/>
</dbReference>
<dbReference type="AlphaFoldDB" id="A0A7S3N1L1"/>
<feature type="transmembrane region" description="Helical" evidence="1">
    <location>
        <begin position="12"/>
        <end position="35"/>
    </location>
</feature>
<name>A0A7S3N1L1_9SPIT</name>
<gene>
    <name evidence="2" type="ORF">SINC0208_LOCUS13188</name>
</gene>
<feature type="transmembrane region" description="Helical" evidence="1">
    <location>
        <begin position="55"/>
        <end position="76"/>
    </location>
</feature>
<keyword evidence="1" id="KW-0472">Membrane</keyword>
<feature type="transmembrane region" description="Helical" evidence="1">
    <location>
        <begin position="88"/>
        <end position="103"/>
    </location>
</feature>
<sequence length="150" mass="17382">MASIKAADQKEWRYWAQISLELANSLNILITTLFWTLLAPQLFPHLHWHGKDLIVIFHLTVIHSLPLISSLTSFYLTDVEYVQKDWKTVGIVGSAYMIANYMGQEAMGAPLYPPFLDWTKPVLTFFLFCLMTVIYLVIFHYLAKIKASRR</sequence>
<proteinExistence type="predicted"/>
<feature type="transmembrane region" description="Helical" evidence="1">
    <location>
        <begin position="123"/>
        <end position="143"/>
    </location>
</feature>
<keyword evidence="1" id="KW-1133">Transmembrane helix</keyword>
<evidence type="ECO:0000313" key="2">
    <source>
        <dbReference type="EMBL" id="CAE0332551.1"/>
    </source>
</evidence>
<evidence type="ECO:0000256" key="1">
    <source>
        <dbReference type="SAM" id="Phobius"/>
    </source>
</evidence>
<reference evidence="2" key="1">
    <citation type="submission" date="2021-01" db="EMBL/GenBank/DDBJ databases">
        <authorList>
            <person name="Corre E."/>
            <person name="Pelletier E."/>
            <person name="Niang G."/>
            <person name="Scheremetjew M."/>
            <person name="Finn R."/>
            <person name="Kale V."/>
            <person name="Holt S."/>
            <person name="Cochrane G."/>
            <person name="Meng A."/>
            <person name="Brown T."/>
            <person name="Cohen L."/>
        </authorList>
    </citation>
    <scope>NUCLEOTIDE SEQUENCE</scope>
    <source>
        <strain evidence="2">S3</strain>
    </source>
</reference>